<name>A0AAQ3NHF4_VIGMU</name>
<proteinExistence type="inferred from homology"/>
<dbReference type="InterPro" id="IPR025659">
    <property type="entry name" value="Tubby-like_C"/>
</dbReference>
<protein>
    <submittedName>
        <fullName evidence="2">Uncharacterized protein</fullName>
    </submittedName>
</protein>
<dbReference type="Proteomes" id="UP001374535">
    <property type="component" value="Chromosome 6"/>
</dbReference>
<evidence type="ECO:0000313" key="3">
    <source>
        <dbReference type="Proteomes" id="UP001374535"/>
    </source>
</evidence>
<comment type="similarity">
    <text evidence="1">Belongs to the LOR family.</text>
</comment>
<dbReference type="PANTHER" id="PTHR31087">
    <property type="match status" value="1"/>
</dbReference>
<feature type="non-terminal residue" evidence="2">
    <location>
        <position position="1"/>
    </location>
</feature>
<evidence type="ECO:0000256" key="1">
    <source>
        <dbReference type="ARBA" id="ARBA00005437"/>
    </source>
</evidence>
<organism evidence="2 3">
    <name type="scientific">Vigna mungo</name>
    <name type="common">Black gram</name>
    <name type="synonym">Phaseolus mungo</name>
    <dbReference type="NCBI Taxonomy" id="3915"/>
    <lineage>
        <taxon>Eukaryota</taxon>
        <taxon>Viridiplantae</taxon>
        <taxon>Streptophyta</taxon>
        <taxon>Embryophyta</taxon>
        <taxon>Tracheophyta</taxon>
        <taxon>Spermatophyta</taxon>
        <taxon>Magnoliopsida</taxon>
        <taxon>eudicotyledons</taxon>
        <taxon>Gunneridae</taxon>
        <taxon>Pentapetalae</taxon>
        <taxon>rosids</taxon>
        <taxon>fabids</taxon>
        <taxon>Fabales</taxon>
        <taxon>Fabaceae</taxon>
        <taxon>Papilionoideae</taxon>
        <taxon>50 kb inversion clade</taxon>
        <taxon>NPAAA clade</taxon>
        <taxon>indigoferoid/millettioid clade</taxon>
        <taxon>Phaseoleae</taxon>
        <taxon>Vigna</taxon>
    </lineage>
</organism>
<reference evidence="2 3" key="1">
    <citation type="journal article" date="2023" name="Life. Sci Alliance">
        <title>Evolutionary insights into 3D genome organization and epigenetic landscape of Vigna mungo.</title>
        <authorList>
            <person name="Junaid A."/>
            <person name="Singh B."/>
            <person name="Bhatia S."/>
        </authorList>
    </citation>
    <scope>NUCLEOTIDE SEQUENCE [LARGE SCALE GENOMIC DNA]</scope>
    <source>
        <strain evidence="2">Urdbean</strain>
    </source>
</reference>
<keyword evidence="3" id="KW-1185">Reference proteome</keyword>
<sequence>MQAVTLHERCKVFKGESTDSSQLLFSVKKINKSISPGITKLNMFLANNKDKKKSDFRVIISDSWSINWHIQDINKDIVVSSNTFLSPMANQVSVINPSYCSADSITLQINTEKGETYNENDVRLFYLDDTIFTLHNRRVLYDDTQKPIVTLYRKAVTLHERCNVFKGESTDSSQLLFSVEKINNKSISPGITKLNVFLAKNQEKKKSDFRVIVSGIQSSCTVYIGESPNIIAKMENNGGFKVWVNPNVDYAFIVALLMIVKDMEFSNAVTLHERCKVFKGESTDSSQLLFSVKKINKSISPGITKLNVFLANDKDKKKSDFRVIISGIKSSCIVYIGESPTIVAKMENNGGFNVLVYPNVDYAFIVALLMIVKDVKVGIQTALGIKLISSVAVTLHERCKVFKGESTDSSQLLFSVKKINKSISPGITKLNMFLANNKDKKKSDFRVIISDSWSINWHIQDINKDIVVSSNTFLSPMANQVSVINPSYCSADSITLQINTEKGETYNENDVRLFYLDDTIFTLHNRRVLYDDTQKPIVTLYRKAVTLHERCNVFKGESTDSSQLLFSVEKINNKSISPGITKLNVFLAKNQEKKKSDFRVIVSGIQSSCTVYIGESPNIIAKMENNGGFKVWVNPNVDYAFIVALLMIVKDMEFSNAVTLHERCKVFKGESTDSSQLLFSVKKINKSISPGITKLNVFLANDKDKKKSDFRVIISGIKSSCIVYIGESPTIVAKMENNGGFNVLVYPNVDYAFIVALLMIVKDVKVGIQTALGIKLISSVAVTLHERCKVFKGESTDSSQLLFSVKKINKSISPGITKLNVFLANNKDKKKSDFRVIISGIKSSCIVYIGESPTIVAKMENNGGFNVLVYPNVDYAFIVALLMIVKDVKWSLNAQNKIRGRKRWGYISGTKAAPENKNSDEYEAWEDENCLVKSWLLDSMTKEIRSLFIRLATTKDIWDTVQETYSVNQDASRSYQLYRE</sequence>
<dbReference type="Pfam" id="PF04525">
    <property type="entry name" value="LOR"/>
    <property type="match status" value="5"/>
</dbReference>
<dbReference type="PANTHER" id="PTHR31087:SF58">
    <property type="entry name" value="OS07G0230700 PROTEIN"/>
    <property type="match status" value="1"/>
</dbReference>
<dbReference type="AlphaFoldDB" id="A0AAQ3NHF4"/>
<dbReference type="SUPFAM" id="SSF54518">
    <property type="entry name" value="Tubby C-terminal domain-like"/>
    <property type="match status" value="5"/>
</dbReference>
<accession>A0AAQ3NHF4</accession>
<evidence type="ECO:0000313" key="2">
    <source>
        <dbReference type="EMBL" id="WVZ09010.1"/>
    </source>
</evidence>
<dbReference type="InterPro" id="IPR038595">
    <property type="entry name" value="LOR_sf"/>
</dbReference>
<dbReference type="InterPro" id="IPR007612">
    <property type="entry name" value="LOR"/>
</dbReference>
<dbReference type="EMBL" id="CP144695">
    <property type="protein sequence ID" value="WVZ09010.1"/>
    <property type="molecule type" value="Genomic_DNA"/>
</dbReference>
<gene>
    <name evidence="2" type="ORF">V8G54_022356</name>
</gene>
<dbReference type="Gene3D" id="2.40.160.200">
    <property type="entry name" value="LURP1-related"/>
    <property type="match status" value="7"/>
</dbReference>